<accession>A0ABY7VF60</accession>
<protein>
    <submittedName>
        <fullName evidence="1">Bacteriocin</fullName>
    </submittedName>
</protein>
<organism evidence="1 2">
    <name type="scientific">Thalassomonas haliotis</name>
    <dbReference type="NCBI Taxonomy" id="485448"/>
    <lineage>
        <taxon>Bacteria</taxon>
        <taxon>Pseudomonadati</taxon>
        <taxon>Pseudomonadota</taxon>
        <taxon>Gammaproteobacteria</taxon>
        <taxon>Alteromonadales</taxon>
        <taxon>Colwelliaceae</taxon>
        <taxon>Thalassomonas</taxon>
    </lineage>
</organism>
<keyword evidence="2" id="KW-1185">Reference proteome</keyword>
<proteinExistence type="predicted"/>
<name>A0ABY7VF60_9GAMM</name>
<sequence>MMNQKLTFKELKQVTGGSGIDTGVKPKAMQLIAPVEDTQLVSASLDDEKDKKLP</sequence>
<dbReference type="NCBIfam" id="TIGR01847">
    <property type="entry name" value="bacteriocin_sig"/>
    <property type="match status" value="1"/>
</dbReference>
<reference evidence="1 2" key="1">
    <citation type="journal article" date="2022" name="Mar. Drugs">
        <title>Bioassay-Guided Fractionation Leads to the Detection of Cholic Acid Generated by the Rare Thalassomonas sp.</title>
        <authorList>
            <person name="Pheiffer F."/>
            <person name="Schneider Y.K."/>
            <person name="Hansen E.H."/>
            <person name="Andersen J.H."/>
            <person name="Isaksson J."/>
            <person name="Busche T."/>
            <person name="R C."/>
            <person name="Kalinowski J."/>
            <person name="Zyl L.V."/>
            <person name="Trindade M."/>
        </authorList>
    </citation>
    <scope>NUCLEOTIDE SEQUENCE [LARGE SCALE GENOMIC DNA]</scope>
    <source>
        <strain evidence="1 2">A5K-61T</strain>
    </source>
</reference>
<evidence type="ECO:0000313" key="2">
    <source>
        <dbReference type="Proteomes" id="UP001215231"/>
    </source>
</evidence>
<dbReference type="InterPro" id="IPR010133">
    <property type="entry name" value="Bacteriocin_signal_seq"/>
</dbReference>
<dbReference type="RefSeq" id="WP_274052607.1">
    <property type="nucleotide sequence ID" value="NZ_CP059693.1"/>
</dbReference>
<evidence type="ECO:0000313" key="1">
    <source>
        <dbReference type="EMBL" id="WDE12333.1"/>
    </source>
</evidence>
<dbReference type="Proteomes" id="UP001215231">
    <property type="component" value="Chromosome"/>
</dbReference>
<dbReference type="EMBL" id="CP059693">
    <property type="protein sequence ID" value="WDE12333.1"/>
    <property type="molecule type" value="Genomic_DNA"/>
</dbReference>
<gene>
    <name evidence="1" type="ORF">H3N35_02275</name>
</gene>